<organism evidence="8 9">
    <name type="scientific">Brachionus calyciflorus</name>
    <dbReference type="NCBI Taxonomy" id="104777"/>
    <lineage>
        <taxon>Eukaryota</taxon>
        <taxon>Metazoa</taxon>
        <taxon>Spiralia</taxon>
        <taxon>Gnathifera</taxon>
        <taxon>Rotifera</taxon>
        <taxon>Eurotatoria</taxon>
        <taxon>Monogononta</taxon>
        <taxon>Pseudotrocha</taxon>
        <taxon>Ploima</taxon>
        <taxon>Brachionidae</taxon>
        <taxon>Brachionus</taxon>
    </lineage>
</organism>
<sequence>MPLSNFNFDTETLSQKIRLSKRLIQTIIDFIVIVIIFIIFIIVYYRLEPRIRYFTCDESEIFMPNRQETLPYWAVALYATLGPILIIIFIELLNAKLLPLQKNPNNLSLKQRMRKFFICLLHALSLFVLGIAITLLLTEIGKRWVGRLRPNFIDVCKPNLTSLECIQPVKKGYVYRPIYTGGNFCTADKELVDGARVSFPSGHASYSWYSMTFLIIYLEARLFLLRLRFIKPLIQLIAFIAAFVTFLSRISDYHHRGSDAIGGMVLGIVIALAMTLFVGRVLWEYEVEKPYTDFDLKPTQSID</sequence>
<dbReference type="SMART" id="SM00014">
    <property type="entry name" value="acidPPc"/>
    <property type="match status" value="1"/>
</dbReference>
<feature type="transmembrane region" description="Helical" evidence="6">
    <location>
        <begin position="116"/>
        <end position="137"/>
    </location>
</feature>
<dbReference type="Pfam" id="PF01569">
    <property type="entry name" value="PAP2"/>
    <property type="match status" value="1"/>
</dbReference>
<feature type="transmembrane region" description="Helical" evidence="6">
    <location>
        <begin position="233"/>
        <end position="251"/>
    </location>
</feature>
<dbReference type="InterPro" id="IPR036938">
    <property type="entry name" value="PAP2/HPO_sf"/>
</dbReference>
<dbReference type="SUPFAM" id="SSF48317">
    <property type="entry name" value="Acid phosphatase/Vanadium-dependent haloperoxidase"/>
    <property type="match status" value="1"/>
</dbReference>
<protein>
    <recommendedName>
        <fullName evidence="7">Phosphatidic acid phosphatase type 2/haloperoxidase domain-containing protein</fullName>
    </recommendedName>
</protein>
<keyword evidence="9" id="KW-1185">Reference proteome</keyword>
<keyword evidence="4 6" id="KW-1133">Transmembrane helix</keyword>
<dbReference type="CDD" id="cd03384">
    <property type="entry name" value="PAP2_wunen"/>
    <property type="match status" value="1"/>
</dbReference>
<dbReference type="AlphaFoldDB" id="A0A813WVE2"/>
<evidence type="ECO:0000256" key="2">
    <source>
        <dbReference type="ARBA" id="ARBA00008816"/>
    </source>
</evidence>
<dbReference type="GO" id="GO:0006644">
    <property type="term" value="P:phospholipid metabolic process"/>
    <property type="evidence" value="ECO:0007669"/>
    <property type="project" value="InterPro"/>
</dbReference>
<dbReference type="GO" id="GO:0005886">
    <property type="term" value="C:plasma membrane"/>
    <property type="evidence" value="ECO:0007669"/>
    <property type="project" value="TreeGrafter"/>
</dbReference>
<reference evidence="8" key="1">
    <citation type="submission" date="2021-02" db="EMBL/GenBank/DDBJ databases">
        <authorList>
            <person name="Nowell W R."/>
        </authorList>
    </citation>
    <scope>NUCLEOTIDE SEQUENCE</scope>
    <source>
        <strain evidence="8">Ploen Becks lab</strain>
    </source>
</reference>
<feature type="transmembrane region" description="Helical" evidence="6">
    <location>
        <begin position="206"/>
        <end position="224"/>
    </location>
</feature>
<feature type="transmembrane region" description="Helical" evidence="6">
    <location>
        <begin position="263"/>
        <end position="283"/>
    </location>
</feature>
<evidence type="ECO:0000256" key="3">
    <source>
        <dbReference type="ARBA" id="ARBA00022692"/>
    </source>
</evidence>
<evidence type="ECO:0000256" key="4">
    <source>
        <dbReference type="ARBA" id="ARBA00022989"/>
    </source>
</evidence>
<keyword evidence="3 6" id="KW-0812">Transmembrane</keyword>
<comment type="caution">
    <text evidence="8">The sequence shown here is derived from an EMBL/GenBank/DDBJ whole genome shotgun (WGS) entry which is preliminary data.</text>
</comment>
<dbReference type="OrthoDB" id="8907274at2759"/>
<dbReference type="GO" id="GO:0008195">
    <property type="term" value="F:phosphatidate phosphatase activity"/>
    <property type="evidence" value="ECO:0007669"/>
    <property type="project" value="TreeGrafter"/>
</dbReference>
<feature type="transmembrane region" description="Helical" evidence="6">
    <location>
        <begin position="23"/>
        <end position="45"/>
    </location>
</feature>
<dbReference type="PANTHER" id="PTHR10165:SF103">
    <property type="entry name" value="PHOSPHOLIPID PHOSPHATASE HOMOLOG 1.2 HOMOLOG"/>
    <property type="match status" value="1"/>
</dbReference>
<feature type="domain" description="Phosphatidic acid phosphatase type 2/haloperoxidase" evidence="7">
    <location>
        <begin position="124"/>
        <end position="275"/>
    </location>
</feature>
<accession>A0A813WVE2</accession>
<keyword evidence="5 6" id="KW-0472">Membrane</keyword>
<dbReference type="InterPro" id="IPR000326">
    <property type="entry name" value="PAP2/HPO"/>
</dbReference>
<feature type="transmembrane region" description="Helical" evidence="6">
    <location>
        <begin position="72"/>
        <end position="95"/>
    </location>
</feature>
<evidence type="ECO:0000256" key="1">
    <source>
        <dbReference type="ARBA" id="ARBA00004141"/>
    </source>
</evidence>
<proteinExistence type="inferred from homology"/>
<name>A0A813WVE2_9BILA</name>
<dbReference type="InterPro" id="IPR043216">
    <property type="entry name" value="PAP-like"/>
</dbReference>
<evidence type="ECO:0000259" key="7">
    <source>
        <dbReference type="SMART" id="SM00014"/>
    </source>
</evidence>
<evidence type="ECO:0000256" key="5">
    <source>
        <dbReference type="ARBA" id="ARBA00023136"/>
    </source>
</evidence>
<dbReference type="EMBL" id="CAJNOC010001336">
    <property type="protein sequence ID" value="CAF0856028.1"/>
    <property type="molecule type" value="Genomic_DNA"/>
</dbReference>
<dbReference type="PANTHER" id="PTHR10165">
    <property type="entry name" value="LIPID PHOSPHATE PHOSPHATASE"/>
    <property type="match status" value="1"/>
</dbReference>
<evidence type="ECO:0000256" key="6">
    <source>
        <dbReference type="SAM" id="Phobius"/>
    </source>
</evidence>
<comment type="similarity">
    <text evidence="2">Belongs to the PA-phosphatase related phosphoesterase family.</text>
</comment>
<dbReference type="GO" id="GO:0007165">
    <property type="term" value="P:signal transduction"/>
    <property type="evidence" value="ECO:0007669"/>
    <property type="project" value="TreeGrafter"/>
</dbReference>
<evidence type="ECO:0000313" key="8">
    <source>
        <dbReference type="EMBL" id="CAF0856028.1"/>
    </source>
</evidence>
<dbReference type="Gene3D" id="1.20.144.10">
    <property type="entry name" value="Phosphatidic acid phosphatase type 2/haloperoxidase"/>
    <property type="match status" value="1"/>
</dbReference>
<dbReference type="Proteomes" id="UP000663879">
    <property type="component" value="Unassembled WGS sequence"/>
</dbReference>
<evidence type="ECO:0000313" key="9">
    <source>
        <dbReference type="Proteomes" id="UP000663879"/>
    </source>
</evidence>
<comment type="subcellular location">
    <subcellularLocation>
        <location evidence="1">Membrane</location>
        <topology evidence="1">Multi-pass membrane protein</topology>
    </subcellularLocation>
</comment>
<gene>
    <name evidence="8" type="ORF">OXX778_LOCUS9198</name>
</gene>
<dbReference type="GO" id="GO:0046839">
    <property type="term" value="P:phospholipid dephosphorylation"/>
    <property type="evidence" value="ECO:0007669"/>
    <property type="project" value="TreeGrafter"/>
</dbReference>